<proteinExistence type="predicted"/>
<organism evidence="2 3">
    <name type="scientific">Pseudacidovorax intermedius</name>
    <dbReference type="NCBI Taxonomy" id="433924"/>
    <lineage>
        <taxon>Bacteria</taxon>
        <taxon>Pseudomonadati</taxon>
        <taxon>Pseudomonadota</taxon>
        <taxon>Betaproteobacteria</taxon>
        <taxon>Burkholderiales</taxon>
        <taxon>Comamonadaceae</taxon>
        <taxon>Pseudacidovorax</taxon>
    </lineage>
</organism>
<feature type="region of interest" description="Disordered" evidence="1">
    <location>
        <begin position="163"/>
        <end position="182"/>
    </location>
</feature>
<dbReference type="EMBL" id="LDSL01000002">
    <property type="protein sequence ID" value="KTT27957.1"/>
    <property type="molecule type" value="Genomic_DNA"/>
</dbReference>
<evidence type="ECO:0000313" key="3">
    <source>
        <dbReference type="Proteomes" id="UP000072741"/>
    </source>
</evidence>
<feature type="compositionally biased region" description="Polar residues" evidence="1">
    <location>
        <begin position="169"/>
        <end position="182"/>
    </location>
</feature>
<dbReference type="AlphaFoldDB" id="A0A147HCN5"/>
<evidence type="ECO:0000256" key="1">
    <source>
        <dbReference type="SAM" id="MobiDB-lite"/>
    </source>
</evidence>
<name>A0A147HCN5_9BURK</name>
<accession>A0A147HCN5</accession>
<dbReference type="Proteomes" id="UP000072741">
    <property type="component" value="Unassembled WGS sequence"/>
</dbReference>
<evidence type="ECO:0000313" key="2">
    <source>
        <dbReference type="EMBL" id="KTT27957.1"/>
    </source>
</evidence>
<gene>
    <name evidence="2" type="ORF">NS331_00220</name>
</gene>
<sequence>MQLHQITVEYVAAEDRLLMHLSTTAGERLSLWLTRRLLLALHAPLHQAVSRAHVAAEWGTVPLPEGAADLLAESARAQALRDADFDTPAQPAPPGVAAGAIPVVTEVTLSVPTGAEAAGHLSIRWRIGDGRDVDLNVPAATATALQTLLLQAAERGGWGLPAAPAPNETARTQGASGPSFIN</sequence>
<reference evidence="2 3" key="1">
    <citation type="journal article" date="2016" name="Front. Microbiol.">
        <title>Genomic Resource of Rice Seed Associated Bacteria.</title>
        <authorList>
            <person name="Midha S."/>
            <person name="Bansal K."/>
            <person name="Sharma S."/>
            <person name="Kumar N."/>
            <person name="Patil P.P."/>
            <person name="Chaudhry V."/>
            <person name="Patil P.B."/>
        </authorList>
    </citation>
    <scope>NUCLEOTIDE SEQUENCE [LARGE SCALE GENOMIC DNA]</scope>
    <source>
        <strain evidence="2 3">NS331</strain>
    </source>
</reference>
<protein>
    <submittedName>
        <fullName evidence="2">Uncharacterized protein</fullName>
    </submittedName>
</protein>
<dbReference type="RefSeq" id="WP_058640017.1">
    <property type="nucleotide sequence ID" value="NZ_LDSL01000002.1"/>
</dbReference>
<dbReference type="OrthoDB" id="9795237at2"/>
<comment type="caution">
    <text evidence="2">The sequence shown here is derived from an EMBL/GenBank/DDBJ whole genome shotgun (WGS) entry which is preliminary data.</text>
</comment>
<keyword evidence="3" id="KW-1185">Reference proteome</keyword>